<evidence type="ECO:0000313" key="2">
    <source>
        <dbReference type="Proteomes" id="UP000191612"/>
    </source>
</evidence>
<comment type="caution">
    <text evidence="1">The sequence shown here is derived from an EMBL/GenBank/DDBJ whole genome shotgun (WGS) entry which is preliminary data.</text>
</comment>
<protein>
    <recommendedName>
        <fullName evidence="3">RNase H type-1 domain-containing protein</fullName>
    </recommendedName>
</protein>
<sequence>MIFTDGSGFAGHIGASITYGPSGRKTSQPKSPSGGSLHTLVWTAMNLQMKKQKVQRFLVRGWDCYSGTPANQRAVGEAVGAGDNLRSDKALGVGAEQEDTPVVRRALEAIVYDPDMRTMRIALRHFLFKIKAAETDRCNCDEGSQIPRHILMQCPRYVVPRTKLWEQLWGIGINEMDYDKIVSYHPLGGQLYAPDRSPPAVPTRWDRGQRRRRRTEGLAAIDLGGCGRRWVLVNEDRRCCGT</sequence>
<dbReference type="Proteomes" id="UP000191612">
    <property type="component" value="Unassembled WGS sequence"/>
</dbReference>
<proteinExistence type="predicted"/>
<name>A0A1V6Q613_9EURO</name>
<evidence type="ECO:0008006" key="3">
    <source>
        <dbReference type="Google" id="ProtNLM"/>
    </source>
</evidence>
<dbReference type="AlphaFoldDB" id="A0A1V6Q613"/>
<keyword evidence="2" id="KW-1185">Reference proteome</keyword>
<reference evidence="2" key="1">
    <citation type="journal article" date="2017" name="Nat. Microbiol.">
        <title>Global analysis of biosynthetic gene clusters reveals vast potential of secondary metabolite production in Penicillium species.</title>
        <authorList>
            <person name="Nielsen J.C."/>
            <person name="Grijseels S."/>
            <person name="Prigent S."/>
            <person name="Ji B."/>
            <person name="Dainat J."/>
            <person name="Nielsen K.F."/>
            <person name="Frisvad J.C."/>
            <person name="Workman M."/>
            <person name="Nielsen J."/>
        </authorList>
    </citation>
    <scope>NUCLEOTIDE SEQUENCE [LARGE SCALE GENOMIC DNA]</scope>
    <source>
        <strain evidence="2">IBT 29525</strain>
    </source>
</reference>
<dbReference type="EMBL" id="MDYO01000123">
    <property type="protein sequence ID" value="OQD84457.1"/>
    <property type="molecule type" value="Genomic_DNA"/>
</dbReference>
<accession>A0A1V6Q613</accession>
<evidence type="ECO:0000313" key="1">
    <source>
        <dbReference type="EMBL" id="OQD84457.1"/>
    </source>
</evidence>
<organism evidence="1 2">
    <name type="scientific">Penicillium solitum</name>
    <dbReference type="NCBI Taxonomy" id="60172"/>
    <lineage>
        <taxon>Eukaryota</taxon>
        <taxon>Fungi</taxon>
        <taxon>Dikarya</taxon>
        <taxon>Ascomycota</taxon>
        <taxon>Pezizomycotina</taxon>
        <taxon>Eurotiomycetes</taxon>
        <taxon>Eurotiomycetidae</taxon>
        <taxon>Eurotiales</taxon>
        <taxon>Aspergillaceae</taxon>
        <taxon>Penicillium</taxon>
    </lineage>
</organism>
<gene>
    <name evidence="1" type="ORF">PENSOL_c124G08842</name>
</gene>